<proteinExistence type="predicted"/>
<reference evidence="1" key="2">
    <citation type="submission" date="2023-06" db="EMBL/GenBank/DDBJ databases">
        <authorList>
            <consortium name="Lawrence Berkeley National Laboratory"/>
            <person name="Haridas S."/>
            <person name="Hensen N."/>
            <person name="Bonometti L."/>
            <person name="Westerberg I."/>
            <person name="Brannstrom I.O."/>
            <person name="Guillou S."/>
            <person name="Cros-Aarteil S."/>
            <person name="Calhoun S."/>
            <person name="Kuo A."/>
            <person name="Mondo S."/>
            <person name="Pangilinan J."/>
            <person name="Riley R."/>
            <person name="Labutti K."/>
            <person name="Andreopoulos B."/>
            <person name="Lipzen A."/>
            <person name="Chen C."/>
            <person name="Yanf M."/>
            <person name="Daum C."/>
            <person name="Ng V."/>
            <person name="Clum A."/>
            <person name="Steindorff A."/>
            <person name="Ohm R."/>
            <person name="Martin F."/>
            <person name="Silar P."/>
            <person name="Natvig D."/>
            <person name="Lalanne C."/>
            <person name="Gautier V."/>
            <person name="Ament-Velasquez S.L."/>
            <person name="Kruys A."/>
            <person name="Hutchinson M.I."/>
            <person name="Powell A.J."/>
            <person name="Barry K."/>
            <person name="Miller A.N."/>
            <person name="Grigoriev I.V."/>
            <person name="Debuchy R."/>
            <person name="Gladieux P."/>
            <person name="Thoren M.H."/>
            <person name="Johannesson H."/>
        </authorList>
    </citation>
    <scope>NUCLEOTIDE SEQUENCE</scope>
    <source>
        <strain evidence="1">CBS 958.72</strain>
    </source>
</reference>
<organism evidence="1 2">
    <name type="scientific">Lasiosphaeria ovina</name>
    <dbReference type="NCBI Taxonomy" id="92902"/>
    <lineage>
        <taxon>Eukaryota</taxon>
        <taxon>Fungi</taxon>
        <taxon>Dikarya</taxon>
        <taxon>Ascomycota</taxon>
        <taxon>Pezizomycotina</taxon>
        <taxon>Sordariomycetes</taxon>
        <taxon>Sordariomycetidae</taxon>
        <taxon>Sordariales</taxon>
        <taxon>Lasiosphaeriaceae</taxon>
        <taxon>Lasiosphaeria</taxon>
    </lineage>
</organism>
<sequence>APPTATPSSPSHPDASSRPLVLYAYSDKDDGIPRQNLEFFLSQGLHGAADFVFIFQGESNASALVPVESHANVRVVQRANTCYDLGAYGEVLRNDHLWKRYSRFVLLNTSLRGPFIPHWSPASASCWTDLFLDQLTDRVKLVGMTANCWPRFHVQSMIWATDSVGIDLLLNPPPPSTNSSSEAAAAAADQFGDATQPVGLAGCYDGWDAAVHAEVGATALIRDAGYEVDVMMAAFHASANYIDECDSSANGDVLRPGAYFGTDVHPYELVFMKTNRGVNPAQVGRLTEWHLARNLTSWETCKS</sequence>
<dbReference type="EMBL" id="JAULSN010000002">
    <property type="protein sequence ID" value="KAK3380009.1"/>
    <property type="molecule type" value="Genomic_DNA"/>
</dbReference>
<feature type="non-terminal residue" evidence="1">
    <location>
        <position position="1"/>
    </location>
</feature>
<reference evidence="1" key="1">
    <citation type="journal article" date="2023" name="Mol. Phylogenet. Evol.">
        <title>Genome-scale phylogeny and comparative genomics of the fungal order Sordariales.</title>
        <authorList>
            <person name="Hensen N."/>
            <person name="Bonometti L."/>
            <person name="Westerberg I."/>
            <person name="Brannstrom I.O."/>
            <person name="Guillou S."/>
            <person name="Cros-Aarteil S."/>
            <person name="Calhoun S."/>
            <person name="Haridas S."/>
            <person name="Kuo A."/>
            <person name="Mondo S."/>
            <person name="Pangilinan J."/>
            <person name="Riley R."/>
            <person name="LaButti K."/>
            <person name="Andreopoulos B."/>
            <person name="Lipzen A."/>
            <person name="Chen C."/>
            <person name="Yan M."/>
            <person name="Daum C."/>
            <person name="Ng V."/>
            <person name="Clum A."/>
            <person name="Steindorff A."/>
            <person name="Ohm R.A."/>
            <person name="Martin F."/>
            <person name="Silar P."/>
            <person name="Natvig D.O."/>
            <person name="Lalanne C."/>
            <person name="Gautier V."/>
            <person name="Ament-Velasquez S.L."/>
            <person name="Kruys A."/>
            <person name="Hutchinson M.I."/>
            <person name="Powell A.J."/>
            <person name="Barry K."/>
            <person name="Miller A.N."/>
            <person name="Grigoriev I.V."/>
            <person name="Debuchy R."/>
            <person name="Gladieux P."/>
            <person name="Hiltunen Thoren M."/>
            <person name="Johannesson H."/>
        </authorList>
    </citation>
    <scope>NUCLEOTIDE SEQUENCE</scope>
    <source>
        <strain evidence="1">CBS 958.72</strain>
    </source>
</reference>
<accession>A0AAE0NEI9</accession>
<evidence type="ECO:0000313" key="2">
    <source>
        <dbReference type="Proteomes" id="UP001287356"/>
    </source>
</evidence>
<feature type="non-terminal residue" evidence="1">
    <location>
        <position position="303"/>
    </location>
</feature>
<protein>
    <submittedName>
        <fullName evidence="1">Uncharacterized protein</fullName>
    </submittedName>
</protein>
<gene>
    <name evidence="1" type="ORF">B0T24DRAFT_509625</name>
</gene>
<dbReference type="AlphaFoldDB" id="A0AAE0NEI9"/>
<name>A0AAE0NEI9_9PEZI</name>
<comment type="caution">
    <text evidence="1">The sequence shown here is derived from an EMBL/GenBank/DDBJ whole genome shotgun (WGS) entry which is preliminary data.</text>
</comment>
<evidence type="ECO:0000313" key="1">
    <source>
        <dbReference type="EMBL" id="KAK3380009.1"/>
    </source>
</evidence>
<keyword evidence="2" id="KW-1185">Reference proteome</keyword>
<dbReference type="Proteomes" id="UP001287356">
    <property type="component" value="Unassembled WGS sequence"/>
</dbReference>